<dbReference type="SUPFAM" id="SSF50044">
    <property type="entry name" value="SH3-domain"/>
    <property type="match status" value="1"/>
</dbReference>
<gene>
    <name evidence="2" type="ORF">CLOHYLEM_05569</name>
</gene>
<feature type="domain" description="SH3b" evidence="1">
    <location>
        <begin position="180"/>
        <end position="243"/>
    </location>
</feature>
<feature type="domain" description="SH3b" evidence="1">
    <location>
        <begin position="34"/>
        <end position="104"/>
    </location>
</feature>
<dbReference type="Gene3D" id="2.30.30.40">
    <property type="entry name" value="SH3 Domains"/>
    <property type="match status" value="3"/>
</dbReference>
<organism evidence="2 3">
    <name type="scientific">[Clostridium] hylemonae DSM 15053</name>
    <dbReference type="NCBI Taxonomy" id="553973"/>
    <lineage>
        <taxon>Bacteria</taxon>
        <taxon>Bacillati</taxon>
        <taxon>Bacillota</taxon>
        <taxon>Clostridia</taxon>
        <taxon>Lachnospirales</taxon>
        <taxon>Lachnospiraceae</taxon>
    </lineage>
</organism>
<dbReference type="Proteomes" id="UP000004893">
    <property type="component" value="Unassembled WGS sequence"/>
</dbReference>
<dbReference type="SMART" id="SM00287">
    <property type="entry name" value="SH3b"/>
    <property type="match status" value="3"/>
</dbReference>
<comment type="caution">
    <text evidence="2">The sequence shown here is derived from an EMBL/GenBank/DDBJ whole genome shotgun (WGS) entry which is preliminary data.</text>
</comment>
<dbReference type="PANTHER" id="PTHR34408:SF1">
    <property type="entry name" value="GLYCOSYL HYDROLASE FAMILY 19 DOMAIN-CONTAINING PROTEIN HI_1415"/>
    <property type="match status" value="1"/>
</dbReference>
<dbReference type="PANTHER" id="PTHR34408">
    <property type="entry name" value="FAMILY PROTEIN, PUTATIVE-RELATED"/>
    <property type="match status" value="1"/>
</dbReference>
<dbReference type="RefSeq" id="WP_006442912.1">
    <property type="nucleotide sequence ID" value="NZ_GG657759.1"/>
</dbReference>
<dbReference type="HOGENOM" id="CLU_066782_0_0_9"/>
<dbReference type="AlphaFoldDB" id="C0C0H3"/>
<evidence type="ECO:0000259" key="1">
    <source>
        <dbReference type="PROSITE" id="PS51781"/>
    </source>
</evidence>
<feature type="domain" description="SH3b" evidence="1">
    <location>
        <begin position="111"/>
        <end position="173"/>
    </location>
</feature>
<name>C0C0H3_9FIRM</name>
<reference evidence="2" key="1">
    <citation type="submission" date="2009-02" db="EMBL/GenBank/DDBJ databases">
        <authorList>
            <person name="Fulton L."/>
            <person name="Clifton S."/>
            <person name="Fulton B."/>
            <person name="Xu J."/>
            <person name="Minx P."/>
            <person name="Pepin K.H."/>
            <person name="Johnson M."/>
            <person name="Bhonagiri V."/>
            <person name="Nash W.E."/>
            <person name="Mardis E.R."/>
            <person name="Wilson R.K."/>
        </authorList>
    </citation>
    <scope>NUCLEOTIDE SEQUENCE [LARGE SCALE GENOMIC DNA]</scope>
    <source>
        <strain evidence="2">DSM 15053</strain>
    </source>
</reference>
<reference evidence="2" key="2">
    <citation type="submission" date="2013-06" db="EMBL/GenBank/DDBJ databases">
        <title>Draft genome sequence of Clostridium hylemonae (DSM 15053).</title>
        <authorList>
            <person name="Sudarsanam P."/>
            <person name="Ley R."/>
            <person name="Guruge J."/>
            <person name="Turnbaugh P.J."/>
            <person name="Mahowald M."/>
            <person name="Liep D."/>
            <person name="Gordon J."/>
        </authorList>
    </citation>
    <scope>NUCLEOTIDE SEQUENCE</scope>
    <source>
        <strain evidence="2">DSM 15053</strain>
    </source>
</reference>
<evidence type="ECO:0000313" key="2">
    <source>
        <dbReference type="EMBL" id="EEG74310.1"/>
    </source>
</evidence>
<accession>C0C0H3</accession>
<evidence type="ECO:0000313" key="3">
    <source>
        <dbReference type="Proteomes" id="UP000004893"/>
    </source>
</evidence>
<dbReference type="InterPro" id="IPR052354">
    <property type="entry name" value="Cell_Wall_Dynamics_Protein"/>
</dbReference>
<dbReference type="Pfam" id="PF08239">
    <property type="entry name" value="SH3_3"/>
    <property type="match status" value="3"/>
</dbReference>
<dbReference type="InterPro" id="IPR036028">
    <property type="entry name" value="SH3-like_dom_sf"/>
</dbReference>
<dbReference type="EMBL" id="ABYI02000020">
    <property type="protein sequence ID" value="EEG74310.1"/>
    <property type="molecule type" value="Genomic_DNA"/>
</dbReference>
<dbReference type="eggNOG" id="COG3103">
    <property type="taxonomic scope" value="Bacteria"/>
</dbReference>
<dbReference type="PROSITE" id="PS51781">
    <property type="entry name" value="SH3B"/>
    <property type="match status" value="3"/>
</dbReference>
<dbReference type="STRING" id="553973.CLOHYLEM_05569"/>
<protein>
    <submittedName>
        <fullName evidence="2">SH3 domain protein</fullName>
    </submittedName>
</protein>
<proteinExistence type="predicted"/>
<dbReference type="InterPro" id="IPR003646">
    <property type="entry name" value="SH3-like_bac-type"/>
</dbReference>
<sequence>MKRKKICTVTLAVLSGVVILSLGTFITSFAKEDSSGSQVTTMAATANLNLRDDAGLHGKVITVMPKGASVEVYSMTSAGWYNVKYKDQTGYAYYVYLNFEGTDKGTVNDGKVTHMYATAPLNVRSKPNTGSAILGSFKKGDAVTVVSKHDGWFKVDFNGKQGYCHGGYLDFGKGDPSVTADESTMNDMTTSAPLNVRDRPSMKGKIIGSFKKGETVKVIGQEGDWLKVKYKSTTGYSHVDYLK</sequence>
<keyword evidence="3" id="KW-1185">Reference proteome</keyword>